<feature type="region of interest" description="Disordered" evidence="9">
    <location>
        <begin position="491"/>
        <end position="521"/>
    </location>
</feature>
<dbReference type="STRING" id="947166.A0A1D1UXW2"/>
<dbReference type="PANTHER" id="PTHR19845:SF0">
    <property type="entry name" value="KATANIN P80 WD40 REPEAT-CONTAINING SUBUNIT B1"/>
    <property type="match status" value="1"/>
</dbReference>
<comment type="similarity">
    <text evidence="7">Belongs to the WD repeat KATNB1 family.</text>
</comment>
<dbReference type="PRINTS" id="PR00320">
    <property type="entry name" value="GPROTEINBRPT"/>
</dbReference>
<accession>A0A1D1UXW2</accession>
<dbReference type="GO" id="GO:0008352">
    <property type="term" value="C:katanin complex"/>
    <property type="evidence" value="ECO:0007669"/>
    <property type="project" value="InterPro"/>
</dbReference>
<dbReference type="Proteomes" id="UP000186922">
    <property type="component" value="Unassembled WGS sequence"/>
</dbReference>
<evidence type="ECO:0000256" key="1">
    <source>
        <dbReference type="ARBA" id="ARBA00004245"/>
    </source>
</evidence>
<evidence type="ECO:0000256" key="5">
    <source>
        <dbReference type="ARBA" id="ARBA00022737"/>
    </source>
</evidence>
<feature type="domain" description="Katanin p80 subunit C-terminal" evidence="10">
    <location>
        <begin position="566"/>
        <end position="724"/>
    </location>
</feature>
<comment type="subunit">
    <text evidence="7">Interacts with KATNA1. This interaction enhances the microtubule binding and severing activity of KATNA1 and also targets this activity to the centrosome.</text>
</comment>
<dbReference type="EMBL" id="BDGG01000002">
    <property type="protein sequence ID" value="GAU93430.1"/>
    <property type="molecule type" value="Genomic_DNA"/>
</dbReference>
<comment type="caution">
    <text evidence="11">The sequence shown here is derived from an EMBL/GenBank/DDBJ whole genome shotgun (WGS) entry which is preliminary data.</text>
</comment>
<dbReference type="GO" id="GO:0051013">
    <property type="term" value="P:microtubule severing"/>
    <property type="evidence" value="ECO:0007669"/>
    <property type="project" value="UniProtKB-UniRule"/>
</dbReference>
<feature type="compositionally biased region" description="Basic and acidic residues" evidence="9">
    <location>
        <begin position="467"/>
        <end position="476"/>
    </location>
</feature>
<dbReference type="InterPro" id="IPR015943">
    <property type="entry name" value="WD40/YVTN_repeat-like_dom_sf"/>
</dbReference>
<dbReference type="PROSITE" id="PS50294">
    <property type="entry name" value="WD_REPEATS_REGION"/>
    <property type="match status" value="5"/>
</dbReference>
<feature type="repeat" description="WD" evidence="8">
    <location>
        <begin position="13"/>
        <end position="55"/>
    </location>
</feature>
<dbReference type="InterPro" id="IPR036322">
    <property type="entry name" value="WD40_repeat_dom_sf"/>
</dbReference>
<comment type="subcellular location">
    <subcellularLocation>
        <location evidence="1 7">Cytoplasm</location>
        <location evidence="1 7">Cytoskeleton</location>
    </subcellularLocation>
    <subcellularLocation>
        <location evidence="7">Cytoplasm</location>
    </subcellularLocation>
    <subcellularLocation>
        <location evidence="7">Cytoplasm</location>
        <location evidence="7">Cytoskeleton</location>
        <location evidence="7">Microtubule organizing center</location>
        <location evidence="7">Centrosome</location>
    </subcellularLocation>
    <subcellularLocation>
        <location evidence="7">Cytoplasm</location>
        <location evidence="7">Cytoskeleton</location>
        <location evidence="7">Spindle pole</location>
    </subcellularLocation>
    <subcellularLocation>
        <location evidence="7">Cytoplasm</location>
        <location evidence="7">Cytoskeleton</location>
        <location evidence="7">Spindle</location>
    </subcellularLocation>
    <text evidence="7">Predominantly cytoplasmic. Localized to the interphase centrosome and mitotic spindle poles.</text>
</comment>
<feature type="region of interest" description="Disordered" evidence="9">
    <location>
        <begin position="336"/>
        <end position="479"/>
    </location>
</feature>
<dbReference type="GO" id="GO:0008017">
    <property type="term" value="F:microtubule binding"/>
    <property type="evidence" value="ECO:0007669"/>
    <property type="project" value="UniProtKB-UniRule"/>
</dbReference>
<dbReference type="PANTHER" id="PTHR19845">
    <property type="entry name" value="KATANIN P80 SUBUNIT"/>
    <property type="match status" value="1"/>
</dbReference>
<evidence type="ECO:0000256" key="7">
    <source>
        <dbReference type="HAMAP-Rule" id="MF_03022"/>
    </source>
</evidence>
<feature type="compositionally biased region" description="Low complexity" evidence="9">
    <location>
        <begin position="508"/>
        <end position="521"/>
    </location>
</feature>
<dbReference type="PROSITE" id="PS50082">
    <property type="entry name" value="WD_REPEATS_2"/>
    <property type="match status" value="5"/>
</dbReference>
<dbReference type="GO" id="GO:0051301">
    <property type="term" value="P:cell division"/>
    <property type="evidence" value="ECO:0007669"/>
    <property type="project" value="UniProtKB-KW"/>
</dbReference>
<dbReference type="PROSITE" id="PS00678">
    <property type="entry name" value="WD_REPEATS_1"/>
    <property type="match status" value="2"/>
</dbReference>
<evidence type="ECO:0000256" key="4">
    <source>
        <dbReference type="ARBA" id="ARBA00022701"/>
    </source>
</evidence>
<keyword evidence="7" id="KW-0132">Cell division</keyword>
<feature type="repeat" description="WD" evidence="8">
    <location>
        <begin position="56"/>
        <end position="97"/>
    </location>
</feature>
<evidence type="ECO:0000259" key="10">
    <source>
        <dbReference type="Pfam" id="PF13925"/>
    </source>
</evidence>
<dbReference type="GO" id="GO:0005874">
    <property type="term" value="C:microtubule"/>
    <property type="evidence" value="ECO:0007669"/>
    <property type="project" value="UniProtKB-KW"/>
</dbReference>
<dbReference type="InterPro" id="IPR019775">
    <property type="entry name" value="WD40_repeat_CS"/>
</dbReference>
<dbReference type="InterPro" id="IPR026962">
    <property type="entry name" value="KTNB1"/>
</dbReference>
<keyword evidence="4 7" id="KW-0493">Microtubule</keyword>
<comment type="function">
    <text evidence="7">Participates in a complex which severs microtubules in an ATP-dependent manner. May act to target the enzymatic subunit of this complex to sites of action such as the centrosome. Microtubule severing may promote rapid reorganization of cellular microtubule arrays and the release of microtubules from the centrosome following nucleation.</text>
</comment>
<dbReference type="HAMAP" id="MF_03022">
    <property type="entry name" value="Katanin_p80_B1"/>
    <property type="match status" value="1"/>
</dbReference>
<evidence type="ECO:0000256" key="2">
    <source>
        <dbReference type="ARBA" id="ARBA00022490"/>
    </source>
</evidence>
<evidence type="ECO:0000256" key="9">
    <source>
        <dbReference type="SAM" id="MobiDB-lite"/>
    </source>
</evidence>
<proteinExistence type="inferred from homology"/>
<feature type="compositionally biased region" description="Polar residues" evidence="9">
    <location>
        <begin position="494"/>
        <end position="506"/>
    </location>
</feature>
<evidence type="ECO:0000313" key="12">
    <source>
        <dbReference type="Proteomes" id="UP000186922"/>
    </source>
</evidence>
<dbReference type="FunFam" id="2.130.10.10:FF:000462">
    <property type="entry name" value="Katanin p80 WD40 repeat-containing subunit B1"/>
    <property type="match status" value="1"/>
</dbReference>
<dbReference type="GO" id="GO:0005737">
    <property type="term" value="C:cytoplasm"/>
    <property type="evidence" value="ECO:0007669"/>
    <property type="project" value="UniProtKB-SubCell"/>
</dbReference>
<keyword evidence="7" id="KW-0498">Mitosis</keyword>
<dbReference type="CDD" id="cd00200">
    <property type="entry name" value="WD40"/>
    <property type="match status" value="1"/>
</dbReference>
<dbReference type="SMART" id="SM00320">
    <property type="entry name" value="WD40"/>
    <property type="match status" value="6"/>
</dbReference>
<dbReference type="OrthoDB" id="10251605at2759"/>
<feature type="repeat" description="WD" evidence="8">
    <location>
        <begin position="183"/>
        <end position="224"/>
    </location>
</feature>
<feature type="repeat" description="WD" evidence="8">
    <location>
        <begin position="98"/>
        <end position="140"/>
    </location>
</feature>
<dbReference type="InterPro" id="IPR028021">
    <property type="entry name" value="Katanin_C-terminal"/>
</dbReference>
<evidence type="ECO:0000256" key="8">
    <source>
        <dbReference type="PROSITE-ProRule" id="PRU00221"/>
    </source>
</evidence>
<dbReference type="InterPro" id="IPR001680">
    <property type="entry name" value="WD40_rpt"/>
</dbReference>
<feature type="repeat" description="WD" evidence="8">
    <location>
        <begin position="141"/>
        <end position="182"/>
    </location>
</feature>
<name>A0A1D1UXW2_RAMVA</name>
<keyword evidence="12" id="KW-1185">Reference proteome</keyword>
<evidence type="ECO:0000313" key="11">
    <source>
        <dbReference type="EMBL" id="GAU93430.1"/>
    </source>
</evidence>
<keyword evidence="5" id="KW-0677">Repeat</keyword>
<dbReference type="GO" id="GO:0005813">
    <property type="term" value="C:centrosome"/>
    <property type="evidence" value="ECO:0007669"/>
    <property type="project" value="UniProtKB-SubCell"/>
</dbReference>
<gene>
    <name evidence="11" type="primary">RvY_05372-1</name>
    <name evidence="7" type="synonym">KATNB1</name>
    <name evidence="11" type="synonym">RvY_05372.1</name>
    <name evidence="11" type="ORF">RvY_05372</name>
</gene>
<dbReference type="Pfam" id="PF13925">
    <property type="entry name" value="Katanin_con80"/>
    <property type="match status" value="1"/>
</dbReference>
<keyword evidence="2 7" id="KW-0963">Cytoplasm</keyword>
<dbReference type="GO" id="GO:0000922">
    <property type="term" value="C:spindle pole"/>
    <property type="evidence" value="ECO:0007669"/>
    <property type="project" value="UniProtKB-SubCell"/>
</dbReference>
<sequence>MALPRKITKIQELEAHSSAVTCVALGQLNGRVLATGGADCFVNLWVLGQKTALKSLPGLSSAAECVRFDPTEESVAAGSSSGALKIWDIEADKIKRNLTGHKTGVTALDFLSFDPNFMVSGSADCTIKIWDLRRKTCVVSYKGHQDTVREVLFSPHGKWITSGGIDGTIQIYQWQAGKSLKELIHAKAAVYSLAFHPKDLLLASTGQDGVVKFWDLETFEVVSSTEKDSSPVRCIRFQKDGSSLLAGCDDMLKVFGWEPAVCHDVIPVGWGRVADMAVSGSSSQLVTASAGKTSVATYLVDLTLLRNSQDSDVVDAVEAVASAQLTPVYRTLPRRLKDAKKKEADKPTVSRPFVRSQSRDPGSRPGKISQDNSSDHPVNEEIFLPPKRPVMRSPARARSPSSDSSSSPSRGRGRSVSPSRKHPKSLALSRDHANSEPKVQPSRPSVKPASGAKTLEGDLSRLSLHRSQSDTPHDAEMSPMAQKINVPYRRSFFPSGNSAQNTSPSFVSDYESGSSMSSSPSHYRAPIMPVFPVKSHSQYSMSGNDVSPPEHHYTGGGNVLTKINVSHRSVHLQLKDRLDCLRSIQQLAGAGDVKSIVDATVRFNDLSILVDVLNLLCLKPSLWSLDCCSLALPHLQSLISHKNESYVLAATNTLKIFLKNFAAVIKNTLEAGPGIGVDISREERVQKSRFCYSHLLLLRGSIEKDSRSLSQNLRKEFRQVKLLMQSIDN</sequence>
<dbReference type="Gene3D" id="2.130.10.10">
    <property type="entry name" value="YVTN repeat-like/Quinoprotein amine dehydrogenase"/>
    <property type="match status" value="2"/>
</dbReference>
<evidence type="ECO:0000256" key="3">
    <source>
        <dbReference type="ARBA" id="ARBA00022574"/>
    </source>
</evidence>
<dbReference type="GO" id="GO:0007019">
    <property type="term" value="P:microtubule depolymerization"/>
    <property type="evidence" value="ECO:0007669"/>
    <property type="project" value="TreeGrafter"/>
</dbReference>
<organism evidence="11 12">
    <name type="scientific">Ramazzottius varieornatus</name>
    <name type="common">Water bear</name>
    <name type="synonym">Tardigrade</name>
    <dbReference type="NCBI Taxonomy" id="947166"/>
    <lineage>
        <taxon>Eukaryota</taxon>
        <taxon>Metazoa</taxon>
        <taxon>Ecdysozoa</taxon>
        <taxon>Tardigrada</taxon>
        <taxon>Eutardigrada</taxon>
        <taxon>Parachela</taxon>
        <taxon>Hypsibioidea</taxon>
        <taxon>Ramazzottiidae</taxon>
        <taxon>Ramazzottius</taxon>
    </lineage>
</organism>
<evidence type="ECO:0000256" key="6">
    <source>
        <dbReference type="ARBA" id="ARBA00023212"/>
    </source>
</evidence>
<dbReference type="AlphaFoldDB" id="A0A1D1UXW2"/>
<dbReference type="Pfam" id="PF00400">
    <property type="entry name" value="WD40"/>
    <property type="match status" value="6"/>
</dbReference>
<keyword evidence="6 7" id="KW-0206">Cytoskeleton</keyword>
<feature type="compositionally biased region" description="Low complexity" evidence="9">
    <location>
        <begin position="391"/>
        <end position="418"/>
    </location>
</feature>
<protein>
    <recommendedName>
        <fullName evidence="7">Katanin p80 WD40 repeat-containing subunit B1</fullName>
        <shortName evidence="7">Katanin p80 subunit B1</shortName>
    </recommendedName>
    <alternativeName>
        <fullName evidence="7">p80 katanin</fullName>
    </alternativeName>
</protein>
<reference evidence="11 12" key="1">
    <citation type="journal article" date="2016" name="Nat. Commun.">
        <title>Extremotolerant tardigrade genome and improved radiotolerance of human cultured cells by tardigrade-unique protein.</title>
        <authorList>
            <person name="Hashimoto T."/>
            <person name="Horikawa D.D."/>
            <person name="Saito Y."/>
            <person name="Kuwahara H."/>
            <person name="Kozuka-Hata H."/>
            <person name="Shin-I T."/>
            <person name="Minakuchi Y."/>
            <person name="Ohishi K."/>
            <person name="Motoyama A."/>
            <person name="Aizu T."/>
            <person name="Enomoto A."/>
            <person name="Kondo K."/>
            <person name="Tanaka S."/>
            <person name="Hara Y."/>
            <person name="Koshikawa S."/>
            <person name="Sagara H."/>
            <person name="Miura T."/>
            <person name="Yokobori S."/>
            <person name="Miyagawa K."/>
            <person name="Suzuki Y."/>
            <person name="Kubo T."/>
            <person name="Oyama M."/>
            <person name="Kohara Y."/>
            <person name="Fujiyama A."/>
            <person name="Arakawa K."/>
            <person name="Katayama T."/>
            <person name="Toyoda A."/>
            <person name="Kunieda T."/>
        </authorList>
    </citation>
    <scope>NUCLEOTIDE SEQUENCE [LARGE SCALE GENOMIC DNA]</scope>
    <source>
        <strain evidence="11 12">YOKOZUNA-1</strain>
    </source>
</reference>
<keyword evidence="7" id="KW-0131">Cell cycle</keyword>
<dbReference type="InterPro" id="IPR020472">
    <property type="entry name" value="WD40_PAC1"/>
</dbReference>
<dbReference type="SUPFAM" id="SSF50978">
    <property type="entry name" value="WD40 repeat-like"/>
    <property type="match status" value="1"/>
</dbReference>
<keyword evidence="3 8" id="KW-0853">WD repeat</keyword>